<sequence length="205" mass="22772">MERAKQYNEEFIKREVDIGRWTEESWRAALHGPSQSREERQLYLDRLVQRLPDTDILPPVPDATGLAADIERARKAWPRTARCRRAGHVPGRTEGLLDQPELEQEPVNSGSTRVEGSCRSVSQTGLDGLDRPEPVPRPLIGRRGWCPPGRRGRTGHPTCFRSTSSQISSMRQGVSHGSPHPHPGSPAVRATAARQAPTSQVVRSL</sequence>
<organism evidence="2 3">
    <name type="scientific">Streptomyces netropsis</name>
    <name type="common">Streptoverticillium netropsis</name>
    <dbReference type="NCBI Taxonomy" id="55404"/>
    <lineage>
        <taxon>Bacteria</taxon>
        <taxon>Bacillati</taxon>
        <taxon>Actinomycetota</taxon>
        <taxon>Actinomycetes</taxon>
        <taxon>Kitasatosporales</taxon>
        <taxon>Streptomycetaceae</taxon>
        <taxon>Streptomyces</taxon>
    </lineage>
</organism>
<evidence type="ECO:0000313" key="2">
    <source>
        <dbReference type="EMBL" id="MBB4889656.1"/>
    </source>
</evidence>
<reference evidence="2 3" key="1">
    <citation type="submission" date="2020-08" db="EMBL/GenBank/DDBJ databases">
        <title>Genomic Encyclopedia of Type Strains, Phase III (KMG-III): the genomes of soil and plant-associated and newly described type strains.</title>
        <authorList>
            <person name="Whitman W."/>
        </authorList>
    </citation>
    <scope>NUCLEOTIDE SEQUENCE [LARGE SCALE GENOMIC DNA]</scope>
    <source>
        <strain evidence="2 3">CECT 3265</strain>
    </source>
</reference>
<dbReference type="RefSeq" id="WP_221495446.1">
    <property type="nucleotide sequence ID" value="NZ_JACHJG010000014.1"/>
</dbReference>
<feature type="region of interest" description="Disordered" evidence="1">
    <location>
        <begin position="89"/>
        <end position="205"/>
    </location>
</feature>
<evidence type="ECO:0000256" key="1">
    <source>
        <dbReference type="SAM" id="MobiDB-lite"/>
    </source>
</evidence>
<feature type="compositionally biased region" description="Polar residues" evidence="1">
    <location>
        <begin position="196"/>
        <end position="205"/>
    </location>
</feature>
<dbReference type="AlphaFoldDB" id="A0A7W7PG58"/>
<dbReference type="EMBL" id="JACHJG010000014">
    <property type="protein sequence ID" value="MBB4889656.1"/>
    <property type="molecule type" value="Genomic_DNA"/>
</dbReference>
<evidence type="ECO:0000313" key="3">
    <source>
        <dbReference type="Proteomes" id="UP000556436"/>
    </source>
</evidence>
<dbReference type="Proteomes" id="UP000556436">
    <property type="component" value="Unassembled WGS sequence"/>
</dbReference>
<protein>
    <submittedName>
        <fullName evidence="2">Uncharacterized protein</fullName>
    </submittedName>
</protein>
<accession>A0A7W7PG58</accession>
<keyword evidence="3" id="KW-1185">Reference proteome</keyword>
<feature type="compositionally biased region" description="Polar residues" evidence="1">
    <location>
        <begin position="160"/>
        <end position="172"/>
    </location>
</feature>
<proteinExistence type="predicted"/>
<comment type="caution">
    <text evidence="2">The sequence shown here is derived from an EMBL/GenBank/DDBJ whole genome shotgun (WGS) entry which is preliminary data.</text>
</comment>
<gene>
    <name evidence="2" type="ORF">FHS38_005732</name>
</gene>
<name>A0A7W7PG58_STRNE</name>
<feature type="compositionally biased region" description="Polar residues" evidence="1">
    <location>
        <begin position="106"/>
        <end position="125"/>
    </location>
</feature>